<dbReference type="Gene3D" id="1.10.1520.10">
    <property type="entry name" value="Ribonuclease III domain"/>
    <property type="match status" value="1"/>
</dbReference>
<gene>
    <name evidence="10" type="ORF">K7X08_026376</name>
</gene>
<dbReference type="SUPFAM" id="SSF54768">
    <property type="entry name" value="dsRNA-binding domain-like"/>
    <property type="match status" value="1"/>
</dbReference>
<evidence type="ECO:0000256" key="2">
    <source>
        <dbReference type="ARBA" id="ARBA00001946"/>
    </source>
</evidence>
<protein>
    <recommendedName>
        <fullName evidence="9">RNase III domain-containing protein</fullName>
    </recommendedName>
</protein>
<accession>A0A9Q1LLN3</accession>
<keyword evidence="4" id="KW-0479">Metal-binding</keyword>
<dbReference type="GO" id="GO:0030422">
    <property type="term" value="P:siRNA processing"/>
    <property type="evidence" value="ECO:0007669"/>
    <property type="project" value="TreeGrafter"/>
</dbReference>
<dbReference type="EMBL" id="JAJAGQ010000016">
    <property type="protein sequence ID" value="KAJ8539987.1"/>
    <property type="molecule type" value="Genomic_DNA"/>
</dbReference>
<reference evidence="11" key="1">
    <citation type="journal article" date="2023" name="Proc. Natl. Acad. Sci. U.S.A.">
        <title>Genomic and structural basis for evolution of tropane alkaloid biosynthesis.</title>
        <authorList>
            <person name="Wanga Y.-J."/>
            <person name="Taina T."/>
            <person name="Yua J.-Y."/>
            <person name="Lia J."/>
            <person name="Xua B."/>
            <person name="Chenc J."/>
            <person name="D'Auriad J.C."/>
            <person name="Huanga J.-P."/>
            <person name="Huanga S.-X."/>
        </authorList>
    </citation>
    <scope>NUCLEOTIDE SEQUENCE [LARGE SCALE GENOMIC DNA]</scope>
    <source>
        <strain evidence="11">cv. KIB-2019</strain>
    </source>
</reference>
<keyword evidence="11" id="KW-1185">Reference proteome</keyword>
<keyword evidence="8" id="KW-0694">RNA-binding</keyword>
<comment type="caution">
    <text evidence="10">The sequence shown here is derived from an EMBL/GenBank/DDBJ whole genome shotgun (WGS) entry which is preliminary data.</text>
</comment>
<dbReference type="GO" id="GO:0005737">
    <property type="term" value="C:cytoplasm"/>
    <property type="evidence" value="ECO:0007669"/>
    <property type="project" value="TreeGrafter"/>
</dbReference>
<dbReference type="Pfam" id="PF00636">
    <property type="entry name" value="Ribonuclease_3"/>
    <property type="match status" value="1"/>
</dbReference>
<keyword evidence="5" id="KW-0255">Endonuclease</keyword>
<evidence type="ECO:0000256" key="3">
    <source>
        <dbReference type="ARBA" id="ARBA00022722"/>
    </source>
</evidence>
<dbReference type="PANTHER" id="PTHR14950:SF54">
    <property type="entry name" value="RNASE II-LIKE 1"/>
    <property type="match status" value="1"/>
</dbReference>
<evidence type="ECO:0000256" key="5">
    <source>
        <dbReference type="ARBA" id="ARBA00022759"/>
    </source>
</evidence>
<dbReference type="InterPro" id="IPR036389">
    <property type="entry name" value="RNase_III_sf"/>
</dbReference>
<evidence type="ECO:0000256" key="4">
    <source>
        <dbReference type="ARBA" id="ARBA00022723"/>
    </source>
</evidence>
<dbReference type="PANTHER" id="PTHR14950">
    <property type="entry name" value="DICER-RELATED"/>
    <property type="match status" value="1"/>
</dbReference>
<dbReference type="InterPro" id="IPR000999">
    <property type="entry name" value="RNase_III_dom"/>
</dbReference>
<feature type="domain" description="RNase III" evidence="9">
    <location>
        <begin position="48"/>
        <end position="190"/>
    </location>
</feature>
<evidence type="ECO:0000256" key="8">
    <source>
        <dbReference type="ARBA" id="ARBA00022884"/>
    </source>
</evidence>
<evidence type="ECO:0000313" key="10">
    <source>
        <dbReference type="EMBL" id="KAJ8539987.1"/>
    </source>
</evidence>
<evidence type="ECO:0000256" key="7">
    <source>
        <dbReference type="ARBA" id="ARBA00022842"/>
    </source>
</evidence>
<evidence type="ECO:0000256" key="1">
    <source>
        <dbReference type="ARBA" id="ARBA00001936"/>
    </source>
</evidence>
<keyword evidence="7" id="KW-0460">Magnesium</keyword>
<comment type="cofactor">
    <cofactor evidence="2">
        <name>Mg(2+)</name>
        <dbReference type="ChEBI" id="CHEBI:18420"/>
    </cofactor>
</comment>
<dbReference type="OrthoDB" id="416741at2759"/>
<sequence length="297" mass="34171">MDTDYNLNCLLGSMEIQPRSTLQQDKNQVHQDRSIIENEETLEWEKYVEEVQEIIGYKFKDPSLLHQAFTHSFSQLEKFESYERLEYIGDSVLNLLIAKKHYFLHPDLPPGKLTRLRAANVDTEKLARVAVKYDFHKYLRHNKPLLKGQVEEFKDATLEYPLHSTGLIDPPKVLADVVESLIGAIYIDCNFSMDTTWQVVEGLLQPLITLANLETHPVTKFYEVCQKYGWSVKLIDTWEETGEMEVFVDGKFAGKGKFSGKKLIALNRAARNAYCEIVKNLSVETTSDDRACNETQN</sequence>
<dbReference type="GO" id="GO:0005634">
    <property type="term" value="C:nucleus"/>
    <property type="evidence" value="ECO:0007669"/>
    <property type="project" value="TreeGrafter"/>
</dbReference>
<dbReference type="SUPFAM" id="SSF69065">
    <property type="entry name" value="RNase III domain-like"/>
    <property type="match status" value="1"/>
</dbReference>
<dbReference type="FunFam" id="1.10.1520.10:FF:000004">
    <property type="entry name" value="Endoribonuclease dicer-like 1"/>
    <property type="match status" value="1"/>
</dbReference>
<organism evidence="10 11">
    <name type="scientific">Anisodus acutangulus</name>
    <dbReference type="NCBI Taxonomy" id="402998"/>
    <lineage>
        <taxon>Eukaryota</taxon>
        <taxon>Viridiplantae</taxon>
        <taxon>Streptophyta</taxon>
        <taxon>Embryophyta</taxon>
        <taxon>Tracheophyta</taxon>
        <taxon>Spermatophyta</taxon>
        <taxon>Magnoliopsida</taxon>
        <taxon>eudicotyledons</taxon>
        <taxon>Gunneridae</taxon>
        <taxon>Pentapetalae</taxon>
        <taxon>asterids</taxon>
        <taxon>lamiids</taxon>
        <taxon>Solanales</taxon>
        <taxon>Solanaceae</taxon>
        <taxon>Solanoideae</taxon>
        <taxon>Hyoscyameae</taxon>
        <taxon>Anisodus</taxon>
    </lineage>
</organism>
<evidence type="ECO:0000256" key="6">
    <source>
        <dbReference type="ARBA" id="ARBA00022801"/>
    </source>
</evidence>
<dbReference type="Proteomes" id="UP001152561">
    <property type="component" value="Unassembled WGS sequence"/>
</dbReference>
<keyword evidence="3" id="KW-0540">Nuclease</keyword>
<dbReference type="CDD" id="cd00593">
    <property type="entry name" value="RIBOc"/>
    <property type="match status" value="1"/>
</dbReference>
<evidence type="ECO:0000259" key="9">
    <source>
        <dbReference type="PROSITE" id="PS50142"/>
    </source>
</evidence>
<dbReference type="GO" id="GO:0046872">
    <property type="term" value="F:metal ion binding"/>
    <property type="evidence" value="ECO:0007669"/>
    <property type="project" value="UniProtKB-KW"/>
</dbReference>
<dbReference type="GO" id="GO:0003723">
    <property type="term" value="F:RNA binding"/>
    <property type="evidence" value="ECO:0007669"/>
    <property type="project" value="UniProtKB-KW"/>
</dbReference>
<proteinExistence type="predicted"/>
<name>A0A9Q1LLN3_9SOLA</name>
<evidence type="ECO:0000313" key="11">
    <source>
        <dbReference type="Proteomes" id="UP001152561"/>
    </source>
</evidence>
<dbReference type="SMART" id="SM00535">
    <property type="entry name" value="RIBOc"/>
    <property type="match status" value="1"/>
</dbReference>
<dbReference type="Gene3D" id="3.30.160.20">
    <property type="match status" value="1"/>
</dbReference>
<comment type="cofactor">
    <cofactor evidence="1">
        <name>Mn(2+)</name>
        <dbReference type="ChEBI" id="CHEBI:29035"/>
    </cofactor>
</comment>
<dbReference type="GO" id="GO:0004525">
    <property type="term" value="F:ribonuclease III activity"/>
    <property type="evidence" value="ECO:0007669"/>
    <property type="project" value="InterPro"/>
</dbReference>
<dbReference type="AlphaFoldDB" id="A0A9Q1LLN3"/>
<keyword evidence="6" id="KW-0378">Hydrolase</keyword>
<dbReference type="PROSITE" id="PS50142">
    <property type="entry name" value="RNASE_3_2"/>
    <property type="match status" value="1"/>
</dbReference>